<dbReference type="Pfam" id="PF19776">
    <property type="entry name" value="DUF6262"/>
    <property type="match status" value="1"/>
</dbReference>
<dbReference type="Proteomes" id="UP000019681">
    <property type="component" value="Unassembled WGS sequence"/>
</dbReference>
<reference evidence="3 4" key="1">
    <citation type="journal article" date="2014" name="Genome Announc.">
        <title>Draft Genome Sequence of Fervidicella metallireducens Strain AeBT, an Iron-Reducing Thermoanaerobe from the Great Artesian Basin.</title>
        <authorList>
            <person name="Patel B.K."/>
        </authorList>
    </citation>
    <scope>NUCLEOTIDE SEQUENCE [LARGE SCALE GENOMIC DNA]</scope>
    <source>
        <strain evidence="3 4">AeB</strain>
    </source>
</reference>
<dbReference type="OrthoDB" id="1707883at2"/>
<gene>
    <name evidence="3" type="ORF">Q428_13830</name>
</gene>
<proteinExistence type="predicted"/>
<evidence type="ECO:0000313" key="4">
    <source>
        <dbReference type="Proteomes" id="UP000019681"/>
    </source>
</evidence>
<name>A0A017RRD8_9CLOT</name>
<feature type="coiled-coil region" evidence="1">
    <location>
        <begin position="89"/>
        <end position="116"/>
    </location>
</feature>
<protein>
    <submittedName>
        <fullName evidence="3">Transposase Tn554</fullName>
    </submittedName>
</protein>
<feature type="compositionally biased region" description="Basic and acidic residues" evidence="2">
    <location>
        <begin position="1"/>
        <end position="17"/>
    </location>
</feature>
<dbReference type="EMBL" id="AZQP01000066">
    <property type="protein sequence ID" value="EYE87333.1"/>
    <property type="molecule type" value="Genomic_DNA"/>
</dbReference>
<keyword evidence="1" id="KW-0175">Coiled coil</keyword>
<sequence length="128" mass="14985">MNSKSYDRQEQIKALHDTKKKATHEKVDKAIKNLLFTKQPINFNSVAKEAGVSKATLYNNKDIRDDIERFRNKQRSVSSPAQVKYEMTENNKDAIIESLRRKIKKLDEENKKLKEQAKVNFGELYKNI</sequence>
<accession>A0A017RRD8</accession>
<evidence type="ECO:0000313" key="3">
    <source>
        <dbReference type="EMBL" id="EYE87333.1"/>
    </source>
</evidence>
<evidence type="ECO:0000256" key="1">
    <source>
        <dbReference type="SAM" id="Coils"/>
    </source>
</evidence>
<organism evidence="3 4">
    <name type="scientific">Fervidicella metallireducens AeB</name>
    <dbReference type="NCBI Taxonomy" id="1403537"/>
    <lineage>
        <taxon>Bacteria</taxon>
        <taxon>Bacillati</taxon>
        <taxon>Bacillota</taxon>
        <taxon>Clostridia</taxon>
        <taxon>Eubacteriales</taxon>
        <taxon>Clostridiaceae</taxon>
        <taxon>Fervidicella</taxon>
    </lineage>
</organism>
<dbReference type="RefSeq" id="WP_035381592.1">
    <property type="nucleotide sequence ID" value="NZ_AZQP01000066.1"/>
</dbReference>
<dbReference type="STRING" id="1403537.Q428_13830"/>
<evidence type="ECO:0000256" key="2">
    <source>
        <dbReference type="SAM" id="MobiDB-lite"/>
    </source>
</evidence>
<comment type="caution">
    <text evidence="3">The sequence shown here is derived from an EMBL/GenBank/DDBJ whole genome shotgun (WGS) entry which is preliminary data.</text>
</comment>
<feature type="region of interest" description="Disordered" evidence="2">
    <location>
        <begin position="1"/>
        <end position="21"/>
    </location>
</feature>
<dbReference type="AlphaFoldDB" id="A0A017RRD8"/>
<keyword evidence="4" id="KW-1185">Reference proteome</keyword>
<dbReference type="InterPro" id="IPR046229">
    <property type="entry name" value="TnpC-like"/>
</dbReference>